<evidence type="ECO:0000313" key="9">
    <source>
        <dbReference type="EMBL" id="TWU38790.1"/>
    </source>
</evidence>
<dbReference type="NCBIfam" id="TIGR00237">
    <property type="entry name" value="xseA"/>
    <property type="match status" value="1"/>
</dbReference>
<evidence type="ECO:0000313" key="10">
    <source>
        <dbReference type="Proteomes" id="UP000315471"/>
    </source>
</evidence>
<keyword evidence="2 5" id="KW-0540">Nuclease</keyword>
<proteinExistence type="inferred from homology"/>
<dbReference type="GO" id="GO:0006308">
    <property type="term" value="P:DNA catabolic process"/>
    <property type="evidence" value="ECO:0007669"/>
    <property type="project" value="UniProtKB-UniRule"/>
</dbReference>
<keyword evidence="3 5" id="KW-0378">Hydrolase</keyword>
<evidence type="ECO:0000256" key="1">
    <source>
        <dbReference type="ARBA" id="ARBA00022490"/>
    </source>
</evidence>
<dbReference type="HAMAP" id="MF_00378">
    <property type="entry name" value="Exonuc_7_L"/>
    <property type="match status" value="1"/>
</dbReference>
<comment type="function">
    <text evidence="5">Bidirectionally degrades single-stranded DNA into large acid-insoluble oligonucleotides, which are then degraded further into small acid-soluble oligonucleotides.</text>
</comment>
<comment type="subunit">
    <text evidence="5">Heterooligomer composed of large and small subunits.</text>
</comment>
<evidence type="ECO:0000256" key="3">
    <source>
        <dbReference type="ARBA" id="ARBA00022801"/>
    </source>
</evidence>
<dbReference type="AlphaFoldDB" id="A0A5C6DPN9"/>
<evidence type="ECO:0000259" key="7">
    <source>
        <dbReference type="Pfam" id="PF02601"/>
    </source>
</evidence>
<dbReference type="InterPro" id="IPR003753">
    <property type="entry name" value="Exonuc_VII_L"/>
</dbReference>
<evidence type="ECO:0000256" key="4">
    <source>
        <dbReference type="ARBA" id="ARBA00022839"/>
    </source>
</evidence>
<name>A0A5C6DPN9_9BACT</name>
<gene>
    <name evidence="5 9" type="primary">xseA</name>
    <name evidence="9" type="ORF">Q31b_38680</name>
</gene>
<dbReference type="EC" id="3.1.11.6" evidence="5"/>
<protein>
    <recommendedName>
        <fullName evidence="5">Exodeoxyribonuclease 7 large subunit</fullName>
        <ecNumber evidence="5">3.1.11.6</ecNumber>
    </recommendedName>
    <alternativeName>
        <fullName evidence="5">Exodeoxyribonuclease VII large subunit</fullName>
        <shortName evidence="5">Exonuclease VII large subunit</shortName>
    </alternativeName>
</protein>
<accession>A0A5C6DPN9</accession>
<feature type="domain" description="OB-fold nucleic acid binding" evidence="8">
    <location>
        <begin position="8"/>
        <end position="101"/>
    </location>
</feature>
<dbReference type="GO" id="GO:0008855">
    <property type="term" value="F:exodeoxyribonuclease VII activity"/>
    <property type="evidence" value="ECO:0007669"/>
    <property type="project" value="UniProtKB-UniRule"/>
</dbReference>
<dbReference type="GO" id="GO:0005737">
    <property type="term" value="C:cytoplasm"/>
    <property type="evidence" value="ECO:0007669"/>
    <property type="project" value="UniProtKB-SubCell"/>
</dbReference>
<evidence type="ECO:0000256" key="2">
    <source>
        <dbReference type="ARBA" id="ARBA00022722"/>
    </source>
</evidence>
<keyword evidence="10" id="KW-1185">Reference proteome</keyword>
<comment type="subcellular location">
    <subcellularLocation>
        <location evidence="5 6">Cytoplasm</location>
    </subcellularLocation>
</comment>
<dbReference type="PANTHER" id="PTHR30008:SF0">
    <property type="entry name" value="EXODEOXYRIBONUCLEASE 7 LARGE SUBUNIT"/>
    <property type="match status" value="1"/>
</dbReference>
<dbReference type="InterPro" id="IPR020579">
    <property type="entry name" value="Exonuc_VII_lsu_C"/>
</dbReference>
<dbReference type="OrthoDB" id="9802795at2"/>
<evidence type="ECO:0000256" key="5">
    <source>
        <dbReference type="HAMAP-Rule" id="MF_00378"/>
    </source>
</evidence>
<reference evidence="9 10" key="1">
    <citation type="submission" date="2019-02" db="EMBL/GenBank/DDBJ databases">
        <title>Deep-cultivation of Planctomycetes and their phenomic and genomic characterization uncovers novel biology.</title>
        <authorList>
            <person name="Wiegand S."/>
            <person name="Jogler M."/>
            <person name="Boedeker C."/>
            <person name="Pinto D."/>
            <person name="Vollmers J."/>
            <person name="Rivas-Marin E."/>
            <person name="Kohn T."/>
            <person name="Peeters S.H."/>
            <person name="Heuer A."/>
            <person name="Rast P."/>
            <person name="Oberbeckmann S."/>
            <person name="Bunk B."/>
            <person name="Jeske O."/>
            <person name="Meyerdierks A."/>
            <person name="Storesund J.E."/>
            <person name="Kallscheuer N."/>
            <person name="Luecker S."/>
            <person name="Lage O.M."/>
            <person name="Pohl T."/>
            <person name="Merkel B.J."/>
            <person name="Hornburger P."/>
            <person name="Mueller R.-W."/>
            <person name="Bruemmer F."/>
            <person name="Labrenz M."/>
            <person name="Spormann A.M."/>
            <person name="Op Den Camp H."/>
            <person name="Overmann J."/>
            <person name="Amann R."/>
            <person name="Jetten M.S.M."/>
            <person name="Mascher T."/>
            <person name="Medema M.H."/>
            <person name="Devos D.P."/>
            <person name="Kaster A.-K."/>
            <person name="Ovreas L."/>
            <person name="Rohde M."/>
            <person name="Galperin M.Y."/>
            <person name="Jogler C."/>
        </authorList>
    </citation>
    <scope>NUCLEOTIDE SEQUENCE [LARGE SCALE GENOMIC DNA]</scope>
    <source>
        <strain evidence="9 10">Q31b</strain>
    </source>
</reference>
<sequence length="403" mass="44336">MQPTRNAISVAELTGHIKAVLEQTFPSLWVSAEISDIVRPRSGHLYFTLKGDGSQIRGVMWRTAATRRKHELVEGQEVLCFGDVEVYPPRGTYQFVVRKMEPRGVGALQLAFEQLQAKLNGEGLFAAERKRPIPSLPRRIGIITSPSGAAVRDFLKASSNRYRGSEIVIIPSLVQGEGAAKSLVHAIGLAQRLVPKLDVLVVSRGGGSIEDLWCFNEEPVVRAVAASSIPTVSAVGHEIDVTLCDLAADLRALTPTDAATRVLPDARLMRSEISDLRHRLHQAIRQTISRRQFAVSSLKERPILRKPMEIIQMRWRILDELDGRARRAVIGNLDRSRAKTAEMAAALSALSPLSVLSRGYSVTLNANQKPITNAEEIAEGDVIETRLNRGRFKAIVSETIPSD</sequence>
<evidence type="ECO:0000256" key="6">
    <source>
        <dbReference type="RuleBase" id="RU004355"/>
    </source>
</evidence>
<dbReference type="GO" id="GO:0009318">
    <property type="term" value="C:exodeoxyribonuclease VII complex"/>
    <property type="evidence" value="ECO:0007669"/>
    <property type="project" value="UniProtKB-UniRule"/>
</dbReference>
<dbReference type="Pfam" id="PF13742">
    <property type="entry name" value="tRNA_anti_2"/>
    <property type="match status" value="1"/>
</dbReference>
<dbReference type="EMBL" id="SJPY01000006">
    <property type="protein sequence ID" value="TWU38790.1"/>
    <property type="molecule type" value="Genomic_DNA"/>
</dbReference>
<evidence type="ECO:0000259" key="8">
    <source>
        <dbReference type="Pfam" id="PF13742"/>
    </source>
</evidence>
<dbReference type="Proteomes" id="UP000315471">
    <property type="component" value="Unassembled WGS sequence"/>
</dbReference>
<dbReference type="PANTHER" id="PTHR30008">
    <property type="entry name" value="EXODEOXYRIBONUCLEASE 7 LARGE SUBUNIT"/>
    <property type="match status" value="1"/>
</dbReference>
<comment type="catalytic activity">
    <reaction evidence="5 6">
        <text>Exonucleolytic cleavage in either 5'- to 3'- or 3'- to 5'-direction to yield nucleoside 5'-phosphates.</text>
        <dbReference type="EC" id="3.1.11.6"/>
    </reaction>
</comment>
<keyword evidence="4 5" id="KW-0269">Exonuclease</keyword>
<dbReference type="InterPro" id="IPR025824">
    <property type="entry name" value="OB-fold_nuc-bd_dom"/>
</dbReference>
<comment type="caution">
    <text evidence="9">The sequence shown here is derived from an EMBL/GenBank/DDBJ whole genome shotgun (WGS) entry which is preliminary data.</text>
</comment>
<keyword evidence="1 5" id="KW-0963">Cytoplasm</keyword>
<dbReference type="CDD" id="cd04489">
    <property type="entry name" value="ExoVII_LU_OBF"/>
    <property type="match status" value="1"/>
</dbReference>
<dbReference type="Pfam" id="PF02601">
    <property type="entry name" value="Exonuc_VII_L"/>
    <property type="match status" value="1"/>
</dbReference>
<comment type="similarity">
    <text evidence="5 6">Belongs to the XseA family.</text>
</comment>
<feature type="domain" description="Exonuclease VII large subunit C-terminal" evidence="7">
    <location>
        <begin position="124"/>
        <end position="347"/>
    </location>
</feature>
<organism evidence="9 10">
    <name type="scientific">Novipirellula aureliae</name>
    <dbReference type="NCBI Taxonomy" id="2527966"/>
    <lineage>
        <taxon>Bacteria</taxon>
        <taxon>Pseudomonadati</taxon>
        <taxon>Planctomycetota</taxon>
        <taxon>Planctomycetia</taxon>
        <taxon>Pirellulales</taxon>
        <taxon>Pirellulaceae</taxon>
        <taxon>Novipirellula</taxon>
    </lineage>
</organism>
<dbReference type="GO" id="GO:0003676">
    <property type="term" value="F:nucleic acid binding"/>
    <property type="evidence" value="ECO:0007669"/>
    <property type="project" value="InterPro"/>
</dbReference>